<protein>
    <submittedName>
        <fullName evidence="2">GPW/gp25 family protein</fullName>
    </submittedName>
</protein>
<keyword evidence="3" id="KW-1185">Reference proteome</keyword>
<dbReference type="Gene3D" id="3.10.450.40">
    <property type="match status" value="1"/>
</dbReference>
<name>A0ABV4BHV9_9GAMM</name>
<dbReference type="InterPro" id="IPR007048">
    <property type="entry name" value="IraD/Gp25-like"/>
</dbReference>
<evidence type="ECO:0000313" key="3">
    <source>
        <dbReference type="Proteomes" id="UP001564408"/>
    </source>
</evidence>
<dbReference type="RefSeq" id="WP_369668489.1">
    <property type="nucleotide sequence ID" value="NZ_JBDKXB010000042.1"/>
</dbReference>
<reference evidence="2 3" key="1">
    <citation type="submission" date="2024-05" db="EMBL/GenBank/DDBJ databases">
        <title>Genome Sequence and Characterization of the New Strain Purple Sulfur Bacterium of Genus Thioalkalicoccus.</title>
        <authorList>
            <person name="Bryantseva I.A."/>
            <person name="Kyndt J.A."/>
            <person name="Imhoff J.F."/>
        </authorList>
    </citation>
    <scope>NUCLEOTIDE SEQUENCE [LARGE SCALE GENOMIC DNA]</scope>
    <source>
        <strain evidence="2 3">Um2</strain>
    </source>
</reference>
<dbReference type="SUPFAM" id="SSF160719">
    <property type="entry name" value="gpW/gp25-like"/>
    <property type="match status" value="1"/>
</dbReference>
<dbReference type="Pfam" id="PF04965">
    <property type="entry name" value="GPW_gp25"/>
    <property type="match status" value="1"/>
</dbReference>
<gene>
    <name evidence="2" type="ORF">ABC977_17010</name>
</gene>
<organism evidence="2 3">
    <name type="scientific">Thioalkalicoccus limnaeus</name>
    <dbReference type="NCBI Taxonomy" id="120681"/>
    <lineage>
        <taxon>Bacteria</taxon>
        <taxon>Pseudomonadati</taxon>
        <taxon>Pseudomonadota</taxon>
        <taxon>Gammaproteobacteria</taxon>
        <taxon>Chromatiales</taxon>
        <taxon>Chromatiaceae</taxon>
        <taxon>Thioalkalicoccus</taxon>
    </lineage>
</organism>
<comment type="caution">
    <text evidence="2">The sequence shown here is derived from an EMBL/GenBank/DDBJ whole genome shotgun (WGS) entry which is preliminary data.</text>
</comment>
<feature type="domain" description="IraD/Gp25-like" evidence="1">
    <location>
        <begin position="27"/>
        <end position="112"/>
    </location>
</feature>
<evidence type="ECO:0000313" key="2">
    <source>
        <dbReference type="EMBL" id="MEY6434106.1"/>
    </source>
</evidence>
<accession>A0ABV4BHV9</accession>
<proteinExistence type="predicted"/>
<evidence type="ECO:0000259" key="1">
    <source>
        <dbReference type="Pfam" id="PF04965"/>
    </source>
</evidence>
<dbReference type="Proteomes" id="UP001564408">
    <property type="component" value="Unassembled WGS sequence"/>
</dbReference>
<sequence>MAERLTALRYPFAVDAGGGRLTEEGDLDAYIRGLIRQVLLTAPGERINRPDFGAGVRRMVFAANDATVASLAETYVLDALTRWLSTLIGVDEVKARSEQEKLLITVRYRVLRRGETRVLNEEVTF</sequence>
<dbReference type="EMBL" id="JBDKXB010000042">
    <property type="protein sequence ID" value="MEY6434106.1"/>
    <property type="molecule type" value="Genomic_DNA"/>
</dbReference>